<dbReference type="AlphaFoldDB" id="A0AAV9J6Y5"/>
<name>A0AAV9J6Y5_9PEZI</name>
<evidence type="ECO:0000256" key="4">
    <source>
        <dbReference type="ARBA" id="ARBA00022989"/>
    </source>
</evidence>
<keyword evidence="2" id="KW-0813">Transport</keyword>
<dbReference type="FunFam" id="1.20.1250.20:FF:000106">
    <property type="entry name" value="MFS transporter, putative"/>
    <property type="match status" value="1"/>
</dbReference>
<dbReference type="Proteomes" id="UP001324427">
    <property type="component" value="Unassembled WGS sequence"/>
</dbReference>
<evidence type="ECO:0000256" key="3">
    <source>
        <dbReference type="ARBA" id="ARBA00022692"/>
    </source>
</evidence>
<keyword evidence="4 6" id="KW-1133">Transmembrane helix</keyword>
<dbReference type="InterPro" id="IPR020846">
    <property type="entry name" value="MFS_dom"/>
</dbReference>
<gene>
    <name evidence="8" type="ORF">LTR36_008989</name>
</gene>
<evidence type="ECO:0000256" key="5">
    <source>
        <dbReference type="ARBA" id="ARBA00023136"/>
    </source>
</evidence>
<feature type="domain" description="Major facilitator superfamily (MFS) profile" evidence="7">
    <location>
        <begin position="85"/>
        <end position="512"/>
    </location>
</feature>
<feature type="transmembrane region" description="Helical" evidence="6">
    <location>
        <begin position="182"/>
        <end position="202"/>
    </location>
</feature>
<keyword evidence="3 6" id="KW-0812">Transmembrane</keyword>
<proteinExistence type="predicted"/>
<organism evidence="8 9">
    <name type="scientific">Oleoguttula mirabilis</name>
    <dbReference type="NCBI Taxonomy" id="1507867"/>
    <lineage>
        <taxon>Eukaryota</taxon>
        <taxon>Fungi</taxon>
        <taxon>Dikarya</taxon>
        <taxon>Ascomycota</taxon>
        <taxon>Pezizomycotina</taxon>
        <taxon>Dothideomycetes</taxon>
        <taxon>Dothideomycetidae</taxon>
        <taxon>Mycosphaerellales</taxon>
        <taxon>Teratosphaeriaceae</taxon>
        <taxon>Oleoguttula</taxon>
    </lineage>
</organism>
<evidence type="ECO:0000259" key="7">
    <source>
        <dbReference type="PROSITE" id="PS50850"/>
    </source>
</evidence>
<dbReference type="SUPFAM" id="SSF103473">
    <property type="entry name" value="MFS general substrate transporter"/>
    <property type="match status" value="1"/>
</dbReference>
<dbReference type="InterPro" id="IPR011701">
    <property type="entry name" value="MFS"/>
</dbReference>
<comment type="subcellular location">
    <subcellularLocation>
        <location evidence="1">Membrane</location>
        <topology evidence="1">Multi-pass membrane protein</topology>
    </subcellularLocation>
</comment>
<dbReference type="GO" id="GO:0022857">
    <property type="term" value="F:transmembrane transporter activity"/>
    <property type="evidence" value="ECO:0007669"/>
    <property type="project" value="InterPro"/>
</dbReference>
<feature type="transmembrane region" description="Helical" evidence="6">
    <location>
        <begin position="486"/>
        <end position="505"/>
    </location>
</feature>
<dbReference type="InterPro" id="IPR036259">
    <property type="entry name" value="MFS_trans_sf"/>
</dbReference>
<dbReference type="PANTHER" id="PTHR43791">
    <property type="entry name" value="PERMEASE-RELATED"/>
    <property type="match status" value="1"/>
</dbReference>
<dbReference type="FunFam" id="1.20.1250.20:FF:000247">
    <property type="entry name" value="MFS general substrate transporter"/>
    <property type="match status" value="1"/>
</dbReference>
<evidence type="ECO:0000313" key="8">
    <source>
        <dbReference type="EMBL" id="KAK4540658.1"/>
    </source>
</evidence>
<feature type="transmembrane region" description="Helical" evidence="6">
    <location>
        <begin position="246"/>
        <end position="266"/>
    </location>
</feature>
<dbReference type="GO" id="GO:0016020">
    <property type="term" value="C:membrane"/>
    <property type="evidence" value="ECO:0007669"/>
    <property type="project" value="UniProtKB-SubCell"/>
</dbReference>
<keyword evidence="9" id="KW-1185">Reference proteome</keyword>
<keyword evidence="5 6" id="KW-0472">Membrane</keyword>
<feature type="transmembrane region" description="Helical" evidence="6">
    <location>
        <begin position="214"/>
        <end position="234"/>
    </location>
</feature>
<evidence type="ECO:0000313" key="9">
    <source>
        <dbReference type="Proteomes" id="UP001324427"/>
    </source>
</evidence>
<dbReference type="PROSITE" id="PS50850">
    <property type="entry name" value="MFS"/>
    <property type="match status" value="1"/>
</dbReference>
<feature type="transmembrane region" description="Helical" evidence="6">
    <location>
        <begin position="361"/>
        <end position="378"/>
    </location>
</feature>
<comment type="caution">
    <text evidence="8">The sequence shown here is derived from an EMBL/GenBank/DDBJ whole genome shotgun (WGS) entry which is preliminary data.</text>
</comment>
<dbReference type="Pfam" id="PF07690">
    <property type="entry name" value="MFS_1"/>
    <property type="match status" value="1"/>
</dbReference>
<accession>A0AAV9J6Y5</accession>
<sequence>MAQHDGSPPRKRSVEIKAFPLAAPILAEDTKLFSRTEGRVTFDTDSLEEFYKPIDSYEGIHRYDPDFQWTPAEEKKVVRKIDYKICAWVCLMFFALQLDRGNISQALSDNMLDDLGLSTNEYNTGQTIFYLMFLFAELPSQLISKKIGPDNWIPIQMVSWSLVASLQSLISGRSSFWACRALLGLIEGGFIPDNILYLSYWYTGSELPARLSFFWVAYQSTGIVSAFMAFGILHMRGINGMAGWRWLFALEGALTGLIGIVSWWYLPPSPTQTKSKFRGKDGWFNEHEEKIMVNRVLRDDPSKGGMHNRQALSPAMFWECICDYHMWPIYLIGLSWLLPSIPISGYITLTLKSAGFGTFETNLLTIPAYVIFIVNLLFWTWLSEKLNERFLLATVSQIWVLPLLIALELLPAVRSPWVSWILAILLFAQPYVHAMIVAITSRNAGTVRTRTVASALYNMCVQASNVIGSNIYRTKDKPLYHTGNKVLIALACYNFFLFIGTKIFYVRVNRKRERVWGAMSKEEREQYLTTTKDKGNKRLDFRFAH</sequence>
<evidence type="ECO:0000256" key="2">
    <source>
        <dbReference type="ARBA" id="ARBA00022448"/>
    </source>
</evidence>
<dbReference type="Gene3D" id="1.20.1250.20">
    <property type="entry name" value="MFS general substrate transporter like domains"/>
    <property type="match status" value="2"/>
</dbReference>
<evidence type="ECO:0000256" key="1">
    <source>
        <dbReference type="ARBA" id="ARBA00004141"/>
    </source>
</evidence>
<dbReference type="EMBL" id="JAVFHQ010000063">
    <property type="protein sequence ID" value="KAK4540658.1"/>
    <property type="molecule type" value="Genomic_DNA"/>
</dbReference>
<feature type="transmembrane region" description="Helical" evidence="6">
    <location>
        <begin position="390"/>
        <end position="410"/>
    </location>
</feature>
<reference evidence="8 9" key="1">
    <citation type="submission" date="2021-11" db="EMBL/GenBank/DDBJ databases">
        <title>Black yeast isolated from Biological Soil Crust.</title>
        <authorList>
            <person name="Kurbessoian T."/>
        </authorList>
    </citation>
    <scope>NUCLEOTIDE SEQUENCE [LARGE SCALE GENOMIC DNA]</scope>
    <source>
        <strain evidence="8 9">CCFEE 5522</strain>
    </source>
</reference>
<feature type="transmembrane region" description="Helical" evidence="6">
    <location>
        <begin position="327"/>
        <end position="349"/>
    </location>
</feature>
<feature type="transmembrane region" description="Helical" evidence="6">
    <location>
        <begin position="417"/>
        <end position="439"/>
    </location>
</feature>
<evidence type="ECO:0000256" key="6">
    <source>
        <dbReference type="SAM" id="Phobius"/>
    </source>
</evidence>
<dbReference type="PANTHER" id="PTHR43791:SF104">
    <property type="entry name" value="MAJOR FACILITATOR SUPERFAMILY (MFS) PROFILE DOMAIN-CONTAINING PROTEIN-RELATED"/>
    <property type="match status" value="1"/>
</dbReference>
<protein>
    <recommendedName>
        <fullName evidence="7">Major facilitator superfamily (MFS) profile domain-containing protein</fullName>
    </recommendedName>
</protein>